<reference evidence="2 3" key="1">
    <citation type="submission" date="2016-10" db="EMBL/GenBank/DDBJ databases">
        <authorList>
            <person name="de Groot N.N."/>
        </authorList>
    </citation>
    <scope>NUCLEOTIDE SEQUENCE [LARGE SCALE GENOMIC DNA]</scope>
    <source>
        <strain evidence="2 3">EP1-55-1</strain>
    </source>
</reference>
<dbReference type="Proteomes" id="UP000199227">
    <property type="component" value="Unassembled WGS sequence"/>
</dbReference>
<gene>
    <name evidence="2" type="ORF">SAMN05216234_11320</name>
</gene>
<sequence length="163" mass="18092">MKEAIITIFADYAFFILFLHVLSAFVWVGGMIAIRGAVHPSLQHIEDPKVRMARTLEIMQRLFMIVLPFIVILIITGGIMAIGMGFKGTPLYGMVHVKEAIWTIMTINYSLMFIKRNKAERLFVSGDLAGAKEQLSPIPNFMLPLNIALGVVALAVGITLRGF</sequence>
<keyword evidence="1" id="KW-0812">Transmembrane</keyword>
<feature type="transmembrane region" description="Helical" evidence="1">
    <location>
        <begin position="12"/>
        <end position="34"/>
    </location>
</feature>
<dbReference type="EMBL" id="FOXB01000013">
    <property type="protein sequence ID" value="SFP27954.1"/>
    <property type="molecule type" value="Genomic_DNA"/>
</dbReference>
<proteinExistence type="predicted"/>
<name>A0A1I5P1L3_9BACT</name>
<dbReference type="STRING" id="223786.SAMN05216234_11320"/>
<evidence type="ECO:0000313" key="3">
    <source>
        <dbReference type="Proteomes" id="UP000199227"/>
    </source>
</evidence>
<evidence type="ECO:0000256" key="1">
    <source>
        <dbReference type="SAM" id="Phobius"/>
    </source>
</evidence>
<keyword evidence="1" id="KW-1133">Transmembrane helix</keyword>
<feature type="transmembrane region" description="Helical" evidence="1">
    <location>
        <begin position="62"/>
        <end position="86"/>
    </location>
</feature>
<dbReference type="RefSeq" id="WP_092912073.1">
    <property type="nucleotide sequence ID" value="NZ_FOXB01000013.1"/>
</dbReference>
<feature type="transmembrane region" description="Helical" evidence="1">
    <location>
        <begin position="141"/>
        <end position="160"/>
    </location>
</feature>
<dbReference type="OrthoDB" id="5334091at2"/>
<accession>A0A1I5P1L3</accession>
<protein>
    <submittedName>
        <fullName evidence="2">Uncharacterized membrane protein</fullName>
    </submittedName>
</protein>
<keyword evidence="1" id="KW-0472">Membrane</keyword>
<evidence type="ECO:0000313" key="2">
    <source>
        <dbReference type="EMBL" id="SFP27954.1"/>
    </source>
</evidence>
<keyword evidence="3" id="KW-1185">Reference proteome</keyword>
<organism evidence="2 3">
    <name type="scientific">Hydrogenimonas thermophila</name>
    <dbReference type="NCBI Taxonomy" id="223786"/>
    <lineage>
        <taxon>Bacteria</taxon>
        <taxon>Pseudomonadati</taxon>
        <taxon>Campylobacterota</taxon>
        <taxon>Epsilonproteobacteria</taxon>
        <taxon>Campylobacterales</taxon>
        <taxon>Hydrogenimonadaceae</taxon>
        <taxon>Hydrogenimonas</taxon>
    </lineage>
</organism>
<dbReference type="AlphaFoldDB" id="A0A1I5P1L3"/>